<reference evidence="3 4" key="1">
    <citation type="submission" date="2024-07" db="EMBL/GenBank/DDBJ databases">
        <title>Genomes of novel Serratia strains from suburban soil.</title>
        <authorList>
            <person name="Markert E.X."/>
            <person name="Severe K."/>
            <person name="Severe L."/>
            <person name="Twing K.I."/>
            <person name="Ward L.M."/>
        </authorList>
    </citation>
    <scope>NUCLEOTIDE SEQUENCE [LARGE SCALE GENOMIC DNA]</scope>
    <source>
        <strain evidence="3 4">3C-UT</strain>
    </source>
</reference>
<proteinExistence type="inferred from homology"/>
<dbReference type="PANTHER" id="PTHR43639:SF1">
    <property type="entry name" value="SHORT-CHAIN DEHYDROGENASE_REDUCTASE FAMILY PROTEIN"/>
    <property type="match status" value="1"/>
</dbReference>
<evidence type="ECO:0000256" key="1">
    <source>
        <dbReference type="ARBA" id="ARBA00006484"/>
    </source>
</evidence>
<dbReference type="Proteomes" id="UP001558101">
    <property type="component" value="Unassembled WGS sequence"/>
</dbReference>
<comment type="caution">
    <text evidence="3">The sequence shown here is derived from an EMBL/GenBank/DDBJ whole genome shotgun (WGS) entry which is preliminary data.</text>
</comment>
<dbReference type="Pfam" id="PF13561">
    <property type="entry name" value="adh_short_C2"/>
    <property type="match status" value="1"/>
</dbReference>
<sequence>MFAEKTILITGASSGLGKAMAEHFLAKGANIVINGLTASKLDKFLAEHLADKDRIALVAGDIGLKATSDRMAQAALDKFGSVDVLINNAGIFVPKPFLAETEENLDRYYASGVKGPFFASQAVIPTMIKQGGGSIINIGSMWVEHPLEATPSSASQVAKGGMHTLTRHLAIEFAKDNIRVNTVAPGVIETPLYDDLMDKEAFRALANLHPLRKLGKISDIIAWVDMLAGEGSRFVTGQTLFIDGGITAGNHVV</sequence>
<dbReference type="PRINTS" id="PR00080">
    <property type="entry name" value="SDRFAMILY"/>
</dbReference>
<dbReference type="CDD" id="cd05233">
    <property type="entry name" value="SDR_c"/>
    <property type="match status" value="1"/>
</dbReference>
<dbReference type="SUPFAM" id="SSF51735">
    <property type="entry name" value="NAD(P)-binding Rossmann-fold domains"/>
    <property type="match status" value="1"/>
</dbReference>
<keyword evidence="2" id="KW-0560">Oxidoreductase</keyword>
<dbReference type="PRINTS" id="PR00081">
    <property type="entry name" value="GDHRDH"/>
</dbReference>
<dbReference type="PANTHER" id="PTHR43639">
    <property type="entry name" value="OXIDOREDUCTASE, SHORT-CHAIN DEHYDROGENASE/REDUCTASE FAMILY (AFU_ORTHOLOGUE AFUA_5G02870)"/>
    <property type="match status" value="1"/>
</dbReference>
<dbReference type="RefSeq" id="WP_261133121.1">
    <property type="nucleotide sequence ID" value="NZ_CAMISD010000007.1"/>
</dbReference>
<dbReference type="InterPro" id="IPR002347">
    <property type="entry name" value="SDR_fam"/>
</dbReference>
<accession>A0ABV3UQZ1</accession>
<dbReference type="EMBL" id="JBFQXQ010000005">
    <property type="protein sequence ID" value="MEX3174951.1"/>
    <property type="molecule type" value="Genomic_DNA"/>
</dbReference>
<evidence type="ECO:0000313" key="3">
    <source>
        <dbReference type="EMBL" id="MEX3174951.1"/>
    </source>
</evidence>
<protein>
    <submittedName>
        <fullName evidence="3">SDR family oxidoreductase</fullName>
    </submittedName>
</protein>
<evidence type="ECO:0000313" key="4">
    <source>
        <dbReference type="Proteomes" id="UP001558101"/>
    </source>
</evidence>
<evidence type="ECO:0000256" key="2">
    <source>
        <dbReference type="ARBA" id="ARBA00023002"/>
    </source>
</evidence>
<gene>
    <name evidence="3" type="ORF">AB4M04_23055</name>
</gene>
<dbReference type="Gene3D" id="3.40.50.720">
    <property type="entry name" value="NAD(P)-binding Rossmann-like Domain"/>
    <property type="match status" value="1"/>
</dbReference>
<dbReference type="InterPro" id="IPR036291">
    <property type="entry name" value="NAD(P)-bd_dom_sf"/>
</dbReference>
<keyword evidence="4" id="KW-1185">Reference proteome</keyword>
<organism evidence="3 4">
    <name type="scientific">Serratia quinivorans</name>
    <dbReference type="NCBI Taxonomy" id="137545"/>
    <lineage>
        <taxon>Bacteria</taxon>
        <taxon>Pseudomonadati</taxon>
        <taxon>Pseudomonadota</taxon>
        <taxon>Gammaproteobacteria</taxon>
        <taxon>Enterobacterales</taxon>
        <taxon>Yersiniaceae</taxon>
        <taxon>Serratia</taxon>
    </lineage>
</organism>
<name>A0ABV3UQZ1_9GAMM</name>
<comment type="similarity">
    <text evidence="1">Belongs to the short-chain dehydrogenases/reductases (SDR) family.</text>
</comment>